<evidence type="ECO:0000256" key="3">
    <source>
        <dbReference type="ARBA" id="ARBA00022801"/>
    </source>
</evidence>
<protein>
    <recommendedName>
        <fullName evidence="4">Prohead serine protease domain-containing protein</fullName>
    </recommendedName>
</protein>
<dbReference type="InterPro" id="IPR054613">
    <property type="entry name" value="Peptidase_S78_dom"/>
</dbReference>
<name>A0A1M5PR43_9HYPH</name>
<dbReference type="GO" id="GO:0006508">
    <property type="term" value="P:proteolysis"/>
    <property type="evidence" value="ECO:0007669"/>
    <property type="project" value="UniProtKB-KW"/>
</dbReference>
<evidence type="ECO:0000256" key="1">
    <source>
        <dbReference type="ARBA" id="ARBA00022612"/>
    </source>
</evidence>
<evidence type="ECO:0000313" key="5">
    <source>
        <dbReference type="EMBL" id="SHH04009.1"/>
    </source>
</evidence>
<evidence type="ECO:0000256" key="2">
    <source>
        <dbReference type="ARBA" id="ARBA00022670"/>
    </source>
</evidence>
<dbReference type="OrthoDB" id="9786516at2"/>
<dbReference type="STRING" id="1122133.SAMN02745157_0211"/>
<dbReference type="AlphaFoldDB" id="A0A1M5PR43"/>
<proteinExistence type="predicted"/>
<keyword evidence="1" id="KW-1188">Viral release from host cell</keyword>
<dbReference type="RefSeq" id="WP_073058711.1">
    <property type="nucleotide sequence ID" value="NZ_FQUP01000012.1"/>
</dbReference>
<dbReference type="NCBIfam" id="TIGR01543">
    <property type="entry name" value="proheadase_HK97"/>
    <property type="match status" value="1"/>
</dbReference>
<dbReference type="InterPro" id="IPR006433">
    <property type="entry name" value="Prohead_protease"/>
</dbReference>
<reference evidence="5 6" key="1">
    <citation type="submission" date="2016-11" db="EMBL/GenBank/DDBJ databases">
        <authorList>
            <person name="Jaros S."/>
            <person name="Januszkiewicz K."/>
            <person name="Wedrychowicz H."/>
        </authorList>
    </citation>
    <scope>NUCLEOTIDE SEQUENCE [LARGE SCALE GENOMIC DNA]</scope>
    <source>
        <strain evidence="5 6">DSM 19436</strain>
    </source>
</reference>
<dbReference type="EMBL" id="FQUP01000012">
    <property type="protein sequence ID" value="SHH04009.1"/>
    <property type="molecule type" value="Genomic_DNA"/>
</dbReference>
<evidence type="ECO:0000313" key="6">
    <source>
        <dbReference type="Proteomes" id="UP000184485"/>
    </source>
</evidence>
<dbReference type="Proteomes" id="UP000184485">
    <property type="component" value="Unassembled WGS sequence"/>
</dbReference>
<evidence type="ECO:0000259" key="4">
    <source>
        <dbReference type="Pfam" id="PF04586"/>
    </source>
</evidence>
<keyword evidence="2" id="KW-0645">Protease</keyword>
<gene>
    <name evidence="5" type="ORF">SAMN02745157_0211</name>
</gene>
<keyword evidence="3" id="KW-0378">Hydrolase</keyword>
<keyword evidence="6" id="KW-1185">Reference proteome</keyword>
<accession>A0A1M5PR43</accession>
<sequence length="166" mass="17431">MNRVELKASFGIDDAGMISGTAWPFGTPDRVGDMIEKGAFAGASLPIPMLFAHDPAEPIGIWESATETEAGLEVRGRLLVDTVERAREIRSLVQAGAVTGLSIGFMTRKAAPRKGGGRNISDLNLVEISLVTIPAHPGARITASKDATAAIRIAEAITRAAVALRT</sequence>
<dbReference type="Pfam" id="PF04586">
    <property type="entry name" value="Peptidase_S78"/>
    <property type="match status" value="1"/>
</dbReference>
<dbReference type="GO" id="GO:0008233">
    <property type="term" value="F:peptidase activity"/>
    <property type="evidence" value="ECO:0007669"/>
    <property type="project" value="UniProtKB-KW"/>
</dbReference>
<organism evidence="5 6">
    <name type="scientific">Kaistia soli DSM 19436</name>
    <dbReference type="NCBI Taxonomy" id="1122133"/>
    <lineage>
        <taxon>Bacteria</taxon>
        <taxon>Pseudomonadati</taxon>
        <taxon>Pseudomonadota</taxon>
        <taxon>Alphaproteobacteria</taxon>
        <taxon>Hyphomicrobiales</taxon>
        <taxon>Kaistiaceae</taxon>
        <taxon>Kaistia</taxon>
    </lineage>
</organism>
<feature type="domain" description="Prohead serine protease" evidence="4">
    <location>
        <begin position="14"/>
        <end position="147"/>
    </location>
</feature>